<sequence>MNKDLYIFIRWSDADYSVGIKTIDDQHKELIKYINQIYQSILDRNSKEVTPDVLANLEDYARFHFGYEEKIFNQIGYEFAEEHIAEHRAFSEKIEQFKEGIAKGHDVIFSITNYLRDWLRTHIQKEDRKYAPEFQKLGIK</sequence>
<dbReference type="Gene3D" id="1.20.120.50">
    <property type="entry name" value="Hemerythrin-like"/>
    <property type="match status" value="1"/>
</dbReference>
<dbReference type="GO" id="GO:0005344">
    <property type="term" value="F:oxygen carrier activity"/>
    <property type="evidence" value="ECO:0007669"/>
    <property type="project" value="UniProtKB-KW"/>
</dbReference>
<comment type="similarity">
    <text evidence="1">Belongs to the hemerythrin family.</text>
</comment>
<dbReference type="AlphaFoldDB" id="A0A4R2EMV4"/>
<comment type="caution">
    <text evidence="6">The sequence shown here is derived from an EMBL/GenBank/DDBJ whole genome shotgun (WGS) entry which is preliminary data.</text>
</comment>
<evidence type="ECO:0000256" key="3">
    <source>
        <dbReference type="ARBA" id="ARBA00022723"/>
    </source>
</evidence>
<keyword evidence="2" id="KW-0813">Transport</keyword>
<dbReference type="InterPro" id="IPR050669">
    <property type="entry name" value="Hemerythrin"/>
</dbReference>
<gene>
    <name evidence="6" type="ORF">CLV25_106154</name>
</gene>
<evidence type="ECO:0000256" key="1">
    <source>
        <dbReference type="ARBA" id="ARBA00010587"/>
    </source>
</evidence>
<keyword evidence="3" id="KW-0479">Metal-binding</keyword>
<dbReference type="Proteomes" id="UP000294830">
    <property type="component" value="Unassembled WGS sequence"/>
</dbReference>
<protein>
    <submittedName>
        <fullName evidence="6">Hemerythrin</fullName>
    </submittedName>
</protein>
<dbReference type="OrthoDB" id="9797092at2"/>
<feature type="domain" description="Hemerythrin-like" evidence="5">
    <location>
        <begin position="19"/>
        <end position="133"/>
    </location>
</feature>
<dbReference type="Pfam" id="PF01814">
    <property type="entry name" value="Hemerythrin"/>
    <property type="match status" value="1"/>
</dbReference>
<dbReference type="PANTHER" id="PTHR37164:SF1">
    <property type="entry name" value="BACTERIOHEMERYTHRIN"/>
    <property type="match status" value="1"/>
</dbReference>
<dbReference type="InterPro" id="IPR016131">
    <property type="entry name" value="Haemerythrin_Fe_BS"/>
</dbReference>
<keyword evidence="7" id="KW-1185">Reference proteome</keyword>
<evidence type="ECO:0000256" key="2">
    <source>
        <dbReference type="ARBA" id="ARBA00022621"/>
    </source>
</evidence>
<evidence type="ECO:0000313" key="7">
    <source>
        <dbReference type="Proteomes" id="UP000294830"/>
    </source>
</evidence>
<dbReference type="NCBIfam" id="NF033749">
    <property type="entry name" value="bact_hemeryth"/>
    <property type="match status" value="1"/>
</dbReference>
<dbReference type="PROSITE" id="PS00550">
    <property type="entry name" value="HEMERYTHRINS"/>
    <property type="match status" value="1"/>
</dbReference>
<dbReference type="EMBL" id="SLWB01000006">
    <property type="protein sequence ID" value="TCN68572.1"/>
    <property type="molecule type" value="Genomic_DNA"/>
</dbReference>
<dbReference type="CDD" id="cd12107">
    <property type="entry name" value="Hemerythrin"/>
    <property type="match status" value="1"/>
</dbReference>
<keyword evidence="2" id="KW-0561">Oxygen transport</keyword>
<reference evidence="6 7" key="1">
    <citation type="submission" date="2019-03" db="EMBL/GenBank/DDBJ databases">
        <title>Genomic Encyclopedia of Archaeal and Bacterial Type Strains, Phase II (KMG-II): from individual species to whole genera.</title>
        <authorList>
            <person name="Goeker M."/>
        </authorList>
    </citation>
    <scope>NUCLEOTIDE SEQUENCE [LARGE SCALE GENOMIC DNA]</scope>
    <source>
        <strain evidence="6 7">RL-C</strain>
    </source>
</reference>
<dbReference type="NCBIfam" id="TIGR02481">
    <property type="entry name" value="hemeryth_dom"/>
    <property type="match status" value="1"/>
</dbReference>
<evidence type="ECO:0000256" key="4">
    <source>
        <dbReference type="ARBA" id="ARBA00023004"/>
    </source>
</evidence>
<evidence type="ECO:0000259" key="5">
    <source>
        <dbReference type="Pfam" id="PF01814"/>
    </source>
</evidence>
<dbReference type="RefSeq" id="WP_131839148.1">
    <property type="nucleotide sequence ID" value="NZ_SLWB01000006.1"/>
</dbReference>
<dbReference type="SUPFAM" id="SSF47188">
    <property type="entry name" value="Hemerythrin-like"/>
    <property type="match status" value="1"/>
</dbReference>
<accession>A0A4R2EMV4</accession>
<proteinExistence type="inferred from homology"/>
<dbReference type="PANTHER" id="PTHR37164">
    <property type="entry name" value="BACTERIOHEMERYTHRIN"/>
    <property type="match status" value="1"/>
</dbReference>
<dbReference type="InterPro" id="IPR035938">
    <property type="entry name" value="Hemerythrin-like_sf"/>
</dbReference>
<organism evidence="6 7">
    <name type="scientific">Acetobacteroides hydrogenigenes</name>
    <dbReference type="NCBI Taxonomy" id="979970"/>
    <lineage>
        <taxon>Bacteria</taxon>
        <taxon>Pseudomonadati</taxon>
        <taxon>Bacteroidota</taxon>
        <taxon>Bacteroidia</taxon>
        <taxon>Bacteroidales</taxon>
        <taxon>Rikenellaceae</taxon>
        <taxon>Acetobacteroides</taxon>
    </lineage>
</organism>
<dbReference type="InterPro" id="IPR012827">
    <property type="entry name" value="Hemerythrin_metal-bd"/>
</dbReference>
<dbReference type="GO" id="GO:0046872">
    <property type="term" value="F:metal ion binding"/>
    <property type="evidence" value="ECO:0007669"/>
    <property type="project" value="UniProtKB-KW"/>
</dbReference>
<name>A0A4R2EMV4_9BACT</name>
<dbReference type="InterPro" id="IPR012312">
    <property type="entry name" value="Hemerythrin-like"/>
</dbReference>
<keyword evidence="4" id="KW-0408">Iron</keyword>
<evidence type="ECO:0000313" key="6">
    <source>
        <dbReference type="EMBL" id="TCN68572.1"/>
    </source>
</evidence>